<proteinExistence type="predicted"/>
<dbReference type="WBParaSite" id="maker-E.canG7_contigs_6341-snap-gene-0.7-mRNA-1">
    <property type="protein sequence ID" value="maker-E.canG7_contigs_6341-snap-gene-0.7-mRNA-1"/>
    <property type="gene ID" value="EcG7_08140"/>
</dbReference>
<evidence type="ECO:0000313" key="2">
    <source>
        <dbReference type="Proteomes" id="UP000887562"/>
    </source>
</evidence>
<dbReference type="Proteomes" id="UP000887562">
    <property type="component" value="Unplaced"/>
</dbReference>
<name>A0A915EV69_9CEST</name>
<sequence>MTKVLSMYFLRRMCSLRFCYLATLPVLAAAINVLLFDRKLCSAFLIRLRVRIYRRVLGKVLHETRFIVTQLYYVMSLNAHTIAINKRAKFEQVFVAVSVHYFRYGVYFCFPVHYFGVWFTTSCLCLWACIYLNKHNMSIISFMSAVIRCYESILSRHKRKWCYCGW</sequence>
<protein>
    <submittedName>
        <fullName evidence="3">Secreted protein</fullName>
    </submittedName>
</protein>
<organism evidence="2 3">
    <name type="scientific">Echinococcus canadensis</name>
    <dbReference type="NCBI Taxonomy" id="519352"/>
    <lineage>
        <taxon>Eukaryota</taxon>
        <taxon>Metazoa</taxon>
        <taxon>Spiralia</taxon>
        <taxon>Lophotrochozoa</taxon>
        <taxon>Platyhelminthes</taxon>
        <taxon>Cestoda</taxon>
        <taxon>Eucestoda</taxon>
        <taxon>Cyclophyllidea</taxon>
        <taxon>Taeniidae</taxon>
        <taxon>Echinococcus</taxon>
        <taxon>Echinococcus canadensis group</taxon>
    </lineage>
</organism>
<accession>A0A915EV69</accession>
<reference evidence="3" key="1">
    <citation type="submission" date="2022-11" db="UniProtKB">
        <authorList>
            <consortium name="WormBaseParasite"/>
        </authorList>
    </citation>
    <scope>IDENTIFICATION</scope>
</reference>
<keyword evidence="1" id="KW-0472">Membrane</keyword>
<keyword evidence="1" id="KW-1133">Transmembrane helix</keyword>
<evidence type="ECO:0000256" key="1">
    <source>
        <dbReference type="SAM" id="Phobius"/>
    </source>
</evidence>
<dbReference type="AlphaFoldDB" id="A0A915EV69"/>
<feature type="transmembrane region" description="Helical" evidence="1">
    <location>
        <begin position="112"/>
        <end position="133"/>
    </location>
</feature>
<keyword evidence="2" id="KW-1185">Reference proteome</keyword>
<evidence type="ECO:0000313" key="3">
    <source>
        <dbReference type="WBParaSite" id="maker-E.canG7_contigs_6341-snap-gene-0.7-mRNA-1"/>
    </source>
</evidence>
<keyword evidence="1" id="KW-0812">Transmembrane</keyword>